<evidence type="ECO:0000259" key="1">
    <source>
        <dbReference type="SMART" id="SM00923"/>
    </source>
</evidence>
<dbReference type="EMBL" id="CALSBS010000001">
    <property type="protein sequence ID" value="CAH6635266.1"/>
    <property type="molecule type" value="Genomic_DNA"/>
</dbReference>
<keyword evidence="3" id="KW-1185">Reference proteome</keyword>
<accession>A0ABM9F419</accession>
<organism evidence="2 3">
    <name type="scientific">Pseudocitrobacter vendiensis</name>
    <dbReference type="NCBI Taxonomy" id="2488306"/>
    <lineage>
        <taxon>Bacteria</taxon>
        <taxon>Pseudomonadati</taxon>
        <taxon>Pseudomonadota</taxon>
        <taxon>Gammaproteobacteria</taxon>
        <taxon>Enterobacterales</taxon>
        <taxon>Enterobacteriaceae</taxon>
        <taxon>Pseudocitrobacter</taxon>
    </lineage>
</organism>
<dbReference type="Gene3D" id="3.90.820.10">
    <property type="entry name" value="Structural Genomics, Unknown Function 30-nov-00 1gh9 Mol_id"/>
    <property type="match status" value="1"/>
</dbReference>
<feature type="domain" description="MbtH-like" evidence="1">
    <location>
        <begin position="5"/>
        <end position="55"/>
    </location>
</feature>
<sequence length="72" mass="8162">MQVSNPFDDVQGQFYLLQNEQQQFSLWPAQCALPEGWRVISEPQSVDACNAWLMDNWSTLTPSHYASEKGAA</sequence>
<dbReference type="PANTHER" id="PTHR38444:SF1">
    <property type="entry name" value="ENTEROBACTIN BIOSYNTHESIS PROTEIN YBDZ"/>
    <property type="match status" value="1"/>
</dbReference>
<dbReference type="InterPro" id="IPR037407">
    <property type="entry name" value="MLP_fam"/>
</dbReference>
<evidence type="ECO:0000313" key="2">
    <source>
        <dbReference type="EMBL" id="CAH6635266.1"/>
    </source>
</evidence>
<dbReference type="RefSeq" id="WP_253896581.1">
    <property type="nucleotide sequence ID" value="NZ_CALSBS010000001.1"/>
</dbReference>
<dbReference type="Pfam" id="PF03621">
    <property type="entry name" value="MbtH"/>
    <property type="match status" value="1"/>
</dbReference>
<dbReference type="Proteomes" id="UP001152651">
    <property type="component" value="Unassembled WGS sequence"/>
</dbReference>
<dbReference type="PANTHER" id="PTHR38444">
    <property type="entry name" value="ENTEROBACTIN BIOSYNTHESIS PROTEIN YBDZ"/>
    <property type="match status" value="1"/>
</dbReference>
<name>A0ABM9F419_9ENTR</name>
<dbReference type="SMART" id="SM00923">
    <property type="entry name" value="MbtH"/>
    <property type="match status" value="1"/>
</dbReference>
<dbReference type="InterPro" id="IPR038020">
    <property type="entry name" value="MbtH-like_sf"/>
</dbReference>
<dbReference type="InterPro" id="IPR005153">
    <property type="entry name" value="MbtH-like_dom"/>
</dbReference>
<comment type="caution">
    <text evidence="2">The sequence shown here is derived from an EMBL/GenBank/DDBJ whole genome shotgun (WGS) entry which is preliminary data.</text>
</comment>
<evidence type="ECO:0000313" key="3">
    <source>
        <dbReference type="Proteomes" id="UP001152651"/>
    </source>
</evidence>
<proteinExistence type="predicted"/>
<reference evidence="2" key="1">
    <citation type="submission" date="2022-05" db="EMBL/GenBank/DDBJ databases">
        <authorList>
            <person name="Blom J."/>
        </authorList>
    </citation>
    <scope>NUCLEOTIDE SEQUENCE</scope>
    <source>
        <strain evidence="2">Type strain: CPO20170097</strain>
    </source>
</reference>
<gene>
    <name evidence="2" type="ORF">FBBNIHIM_00305</name>
</gene>
<protein>
    <submittedName>
        <fullName evidence="2">MbtH domain-containing protein</fullName>
    </submittedName>
</protein>
<dbReference type="SUPFAM" id="SSF160582">
    <property type="entry name" value="MbtH-like"/>
    <property type="match status" value="1"/>
</dbReference>